<protein>
    <submittedName>
        <fullName evidence="1">Putative RecA/RadA family phage recombinase</fullName>
    </submittedName>
</protein>
<dbReference type="InterPro" id="IPR011231">
    <property type="entry name" value="Phage_VT1-Sakai_H0018"/>
</dbReference>
<dbReference type="EMBL" id="JACIJJ010000007">
    <property type="protein sequence ID" value="MBB5700008.1"/>
    <property type="molecule type" value="Genomic_DNA"/>
</dbReference>
<name>A0A7W9ASX7_9SPHN</name>
<organism evidence="1 2">
    <name type="scientific">Sphingomonas yantingensis</name>
    <dbReference type="NCBI Taxonomy" id="1241761"/>
    <lineage>
        <taxon>Bacteria</taxon>
        <taxon>Pseudomonadati</taxon>
        <taxon>Pseudomonadota</taxon>
        <taxon>Alphaproteobacteria</taxon>
        <taxon>Sphingomonadales</taxon>
        <taxon>Sphingomonadaceae</taxon>
        <taxon>Sphingomonas</taxon>
    </lineage>
</organism>
<sequence length="124" mass="13061">MNNKRHDEAKRIGATRHAGLIGGNPYKFGAVFGVAIATVAAGERGVIEREGGYFLKVEAVGEPVTAGSAIYFEAGRADAELHNDETDAGGILVGFAALDLEADVPVGQVREIEVFIDKRLHVAA</sequence>
<evidence type="ECO:0000313" key="1">
    <source>
        <dbReference type="EMBL" id="MBB5700008.1"/>
    </source>
</evidence>
<dbReference type="Pfam" id="PF09956">
    <property type="entry name" value="Phage_cement_2"/>
    <property type="match status" value="1"/>
</dbReference>
<evidence type="ECO:0000313" key="2">
    <source>
        <dbReference type="Proteomes" id="UP000557739"/>
    </source>
</evidence>
<dbReference type="AlphaFoldDB" id="A0A7W9ASX7"/>
<reference evidence="1 2" key="1">
    <citation type="submission" date="2020-08" db="EMBL/GenBank/DDBJ databases">
        <title>Genomic Encyclopedia of Type Strains, Phase IV (KMG-IV): sequencing the most valuable type-strain genomes for metagenomic binning, comparative biology and taxonomic classification.</title>
        <authorList>
            <person name="Goeker M."/>
        </authorList>
    </citation>
    <scope>NUCLEOTIDE SEQUENCE [LARGE SCALE GENOMIC DNA]</scope>
    <source>
        <strain evidence="1 2">DSM 27244</strain>
    </source>
</reference>
<keyword evidence="2" id="KW-1185">Reference proteome</keyword>
<gene>
    <name evidence="1" type="ORF">FHR19_003388</name>
</gene>
<comment type="caution">
    <text evidence="1">The sequence shown here is derived from an EMBL/GenBank/DDBJ whole genome shotgun (WGS) entry which is preliminary data.</text>
</comment>
<accession>A0A7W9ASX7</accession>
<proteinExistence type="predicted"/>
<dbReference type="RefSeq" id="WP_184030889.1">
    <property type="nucleotide sequence ID" value="NZ_JACIJJ010000007.1"/>
</dbReference>
<dbReference type="Proteomes" id="UP000557739">
    <property type="component" value="Unassembled WGS sequence"/>
</dbReference>